<dbReference type="Pfam" id="PF00440">
    <property type="entry name" value="TetR_N"/>
    <property type="match status" value="1"/>
</dbReference>
<dbReference type="PRINTS" id="PR00455">
    <property type="entry name" value="HTHTETR"/>
</dbReference>
<dbReference type="Gene3D" id="1.10.10.60">
    <property type="entry name" value="Homeodomain-like"/>
    <property type="match status" value="1"/>
</dbReference>
<proteinExistence type="predicted"/>
<dbReference type="PANTHER" id="PTHR30055:SF226">
    <property type="entry name" value="HTH-TYPE TRANSCRIPTIONAL REGULATOR PKSA"/>
    <property type="match status" value="1"/>
</dbReference>
<protein>
    <submittedName>
        <fullName evidence="4">TetR/AcrR family transcriptional regulator</fullName>
    </submittedName>
</protein>
<evidence type="ECO:0000313" key="5">
    <source>
        <dbReference type="Proteomes" id="UP000639516"/>
    </source>
</evidence>
<evidence type="ECO:0000256" key="2">
    <source>
        <dbReference type="PROSITE-ProRule" id="PRU00335"/>
    </source>
</evidence>
<dbReference type="SUPFAM" id="SSF46689">
    <property type="entry name" value="Homeodomain-like"/>
    <property type="match status" value="1"/>
</dbReference>
<accession>A0ABR7UF40</accession>
<organism evidence="4 5">
    <name type="scientific">Bradyrhizobium campsiandrae</name>
    <dbReference type="NCBI Taxonomy" id="1729892"/>
    <lineage>
        <taxon>Bacteria</taxon>
        <taxon>Pseudomonadati</taxon>
        <taxon>Pseudomonadota</taxon>
        <taxon>Alphaproteobacteria</taxon>
        <taxon>Hyphomicrobiales</taxon>
        <taxon>Nitrobacteraceae</taxon>
        <taxon>Bradyrhizobium</taxon>
    </lineage>
</organism>
<dbReference type="PROSITE" id="PS50977">
    <property type="entry name" value="HTH_TETR_2"/>
    <property type="match status" value="1"/>
</dbReference>
<evidence type="ECO:0000313" key="4">
    <source>
        <dbReference type="EMBL" id="MBC9982245.1"/>
    </source>
</evidence>
<gene>
    <name evidence="4" type="ORF">HA482_28965</name>
</gene>
<sequence>MSISVSSVVEDPALVEKRRKQIVEAATELFAKQGFYKTTIKDIAKKAGISYGGVYLYVREKEDVLLLVLQQVVNAYAEEIPKAMAGVANPLERLVRAIEAYCRVVDKHRAATVLAYRSTKSLSPDRRQVIQQLEIETNNIIAEAIRDCINAGLMRDLNVDVLTYQVVLMAHGWALKSWYFKSCIELEDYIAESLETVLTGSLTSSGRTRYSRHASAVRPST</sequence>
<feature type="domain" description="HTH tetR-type" evidence="3">
    <location>
        <begin position="16"/>
        <end position="76"/>
    </location>
</feature>
<dbReference type="EMBL" id="JAATTO010000047">
    <property type="protein sequence ID" value="MBC9982245.1"/>
    <property type="molecule type" value="Genomic_DNA"/>
</dbReference>
<reference evidence="4 5" key="1">
    <citation type="journal article" date="2020" name="Arch. Microbiol.">
        <title>Bradyrhizobium campsiandrae sp. nov., a nitrogen-fixing bacterial strain isolated from a native leguminous tree from the Amazon adapted to flooded conditions.</title>
        <authorList>
            <person name="Cabral Michel D."/>
            <person name="Martins da Costa E."/>
            <person name="Azarias Guimaraes A."/>
            <person name="Soares de Carvalho T."/>
            <person name="Santos de Castro Caputo P."/>
            <person name="Willems A."/>
            <person name="de Souza Moreira F.M."/>
        </authorList>
    </citation>
    <scope>NUCLEOTIDE SEQUENCE [LARGE SCALE GENOMIC DNA]</scope>
    <source>
        <strain evidence="5">INPA 384B</strain>
    </source>
</reference>
<dbReference type="Proteomes" id="UP000639516">
    <property type="component" value="Unassembled WGS sequence"/>
</dbReference>
<name>A0ABR7UF40_9BRAD</name>
<dbReference type="InterPro" id="IPR041490">
    <property type="entry name" value="KstR2_TetR_C"/>
</dbReference>
<keyword evidence="5" id="KW-1185">Reference proteome</keyword>
<dbReference type="RefSeq" id="WP_188107541.1">
    <property type="nucleotide sequence ID" value="NZ_JAANIH010000082.1"/>
</dbReference>
<evidence type="ECO:0000259" key="3">
    <source>
        <dbReference type="PROSITE" id="PS50977"/>
    </source>
</evidence>
<comment type="caution">
    <text evidence="4">The sequence shown here is derived from an EMBL/GenBank/DDBJ whole genome shotgun (WGS) entry which is preliminary data.</text>
</comment>
<feature type="DNA-binding region" description="H-T-H motif" evidence="2">
    <location>
        <begin position="39"/>
        <end position="58"/>
    </location>
</feature>
<dbReference type="InterPro" id="IPR009057">
    <property type="entry name" value="Homeodomain-like_sf"/>
</dbReference>
<dbReference type="PANTHER" id="PTHR30055">
    <property type="entry name" value="HTH-TYPE TRANSCRIPTIONAL REGULATOR RUTR"/>
    <property type="match status" value="1"/>
</dbReference>
<dbReference type="Pfam" id="PF17932">
    <property type="entry name" value="TetR_C_24"/>
    <property type="match status" value="1"/>
</dbReference>
<dbReference type="Gene3D" id="1.10.357.10">
    <property type="entry name" value="Tetracycline Repressor, domain 2"/>
    <property type="match status" value="1"/>
</dbReference>
<dbReference type="InterPro" id="IPR001647">
    <property type="entry name" value="HTH_TetR"/>
</dbReference>
<dbReference type="SUPFAM" id="SSF48498">
    <property type="entry name" value="Tetracyclin repressor-like, C-terminal domain"/>
    <property type="match status" value="1"/>
</dbReference>
<evidence type="ECO:0000256" key="1">
    <source>
        <dbReference type="ARBA" id="ARBA00023125"/>
    </source>
</evidence>
<keyword evidence="1 2" id="KW-0238">DNA-binding</keyword>
<dbReference type="InterPro" id="IPR036271">
    <property type="entry name" value="Tet_transcr_reg_TetR-rel_C_sf"/>
</dbReference>
<dbReference type="InterPro" id="IPR050109">
    <property type="entry name" value="HTH-type_TetR-like_transc_reg"/>
</dbReference>